<dbReference type="Proteomes" id="UP000267841">
    <property type="component" value="Unassembled WGS sequence"/>
</dbReference>
<dbReference type="Gene3D" id="1.25.40.10">
    <property type="entry name" value="Tetratricopeptide repeat domain"/>
    <property type="match status" value="1"/>
</dbReference>
<comment type="caution">
    <text evidence="3">The sequence shown here is derived from an EMBL/GenBank/DDBJ whole genome shotgun (WGS) entry which is preliminary data.</text>
</comment>
<dbReference type="Pfam" id="PF01464">
    <property type="entry name" value="SLT"/>
    <property type="match status" value="1"/>
</dbReference>
<keyword evidence="4" id="KW-1185">Reference proteome</keyword>
<dbReference type="InterPro" id="IPR023346">
    <property type="entry name" value="Lysozyme-like_dom_sf"/>
</dbReference>
<dbReference type="InterPro" id="IPR011990">
    <property type="entry name" value="TPR-like_helical_dom_sf"/>
</dbReference>
<dbReference type="SUPFAM" id="SSF53955">
    <property type="entry name" value="Lysozyme-like"/>
    <property type="match status" value="1"/>
</dbReference>
<dbReference type="CDD" id="cd13401">
    <property type="entry name" value="Slt70-like"/>
    <property type="match status" value="1"/>
</dbReference>
<reference evidence="3 4" key="1">
    <citation type="submission" date="2018-10" db="EMBL/GenBank/DDBJ databases">
        <title>Genomic Encyclopedia of Archaeal and Bacterial Type Strains, Phase II (KMG-II): from individual species to whole genera.</title>
        <authorList>
            <person name="Goeker M."/>
        </authorList>
    </citation>
    <scope>NUCLEOTIDE SEQUENCE [LARGE SCALE GENOMIC DNA]</scope>
    <source>
        <strain evidence="3 4">DSM 16510</strain>
    </source>
</reference>
<dbReference type="SUPFAM" id="SSF48452">
    <property type="entry name" value="TPR-like"/>
    <property type="match status" value="1"/>
</dbReference>
<dbReference type="PANTHER" id="PTHR37423">
    <property type="entry name" value="SOLUBLE LYTIC MUREIN TRANSGLYCOSYLASE-RELATED"/>
    <property type="match status" value="1"/>
</dbReference>
<dbReference type="PANTHER" id="PTHR37423:SF2">
    <property type="entry name" value="MEMBRANE-BOUND LYTIC MUREIN TRANSGLYCOSYLASE C"/>
    <property type="match status" value="1"/>
</dbReference>
<evidence type="ECO:0000313" key="4">
    <source>
        <dbReference type="Proteomes" id="UP000267841"/>
    </source>
</evidence>
<feature type="domain" description="Transglycosylase SLT" evidence="2">
    <location>
        <begin position="402"/>
        <end position="509"/>
    </location>
</feature>
<sequence>MKLLPVLFLLTAFVFSQVPAEYKLLKQFRDTKDVKVGLFLLNNYPDAVFKDELKVEVAKLLAESGDKDRARFILTGINLDNARDEYGETVAKLWLSLGLEEKVLVLRFPEHAIELLPKVELNEQEREKVYSRLLSKGLYKEVLNISESCFYRGLSLFRLREYERSLGELTNCQDDRAKVYALLVYIKLGDTKGAEDFLRQAGREDLYYKYAWHLLSKGDLKKARKFFLRSGYNFESLFRVGLIDFILGRYRLAYENFSEAQRFAAGNMERAQVSFWKYKVLSKLGERELAEYYLKESARYEGFYASVARKFLGLPVYEKGEFKLVGKPSPLGIRLLGIQSLGFNYYMRLEALNRAEELLPEDILEILKVDPYLALKVAARNYGANSPFYRGIAYPLPFRPLVQRISDKFAVKEALIYAVMRQESLFDTRALSKSNAKGLMQLLDTTARWKAERIGFVYDDIYDIETNITLGVAYLRYLLDFWNGDLVRSVASYNAGQGAVKSWQQYEDDFVFIETIPYDETRRYVKRVIWFYYVYSEKLSKEPL</sequence>
<name>A0A497XT40_9AQUI</name>
<dbReference type="Gene3D" id="1.10.530.10">
    <property type="match status" value="1"/>
</dbReference>
<evidence type="ECO:0000259" key="2">
    <source>
        <dbReference type="Pfam" id="PF01464"/>
    </source>
</evidence>
<dbReference type="RefSeq" id="WP_121012601.1">
    <property type="nucleotide sequence ID" value="NZ_RCCJ01000001.1"/>
</dbReference>
<gene>
    <name evidence="3" type="ORF">BCF55_1639</name>
</gene>
<evidence type="ECO:0000313" key="3">
    <source>
        <dbReference type="EMBL" id="RLJ71340.1"/>
    </source>
</evidence>
<dbReference type="EMBL" id="RCCJ01000001">
    <property type="protein sequence ID" value="RLJ71340.1"/>
    <property type="molecule type" value="Genomic_DNA"/>
</dbReference>
<protein>
    <submittedName>
        <fullName evidence="3">Soluble lytic murein transglycosylase</fullName>
    </submittedName>
</protein>
<dbReference type="OrthoDB" id="9815002at2"/>
<evidence type="ECO:0000256" key="1">
    <source>
        <dbReference type="ARBA" id="ARBA00007734"/>
    </source>
</evidence>
<proteinExistence type="inferred from homology"/>
<organism evidence="3 4">
    <name type="scientific">Hydrogenivirga caldilitoris</name>
    <dbReference type="NCBI Taxonomy" id="246264"/>
    <lineage>
        <taxon>Bacteria</taxon>
        <taxon>Pseudomonadati</taxon>
        <taxon>Aquificota</taxon>
        <taxon>Aquificia</taxon>
        <taxon>Aquificales</taxon>
        <taxon>Aquificaceae</taxon>
        <taxon>Hydrogenivirga</taxon>
    </lineage>
</organism>
<dbReference type="AlphaFoldDB" id="A0A497XT40"/>
<comment type="similarity">
    <text evidence="1">Belongs to the transglycosylase Slt family.</text>
</comment>
<accession>A0A497XT40</accession>
<dbReference type="InterPro" id="IPR008258">
    <property type="entry name" value="Transglycosylase_SLT_dom_1"/>
</dbReference>